<evidence type="ECO:0008006" key="12">
    <source>
        <dbReference type="Google" id="ProtNLM"/>
    </source>
</evidence>
<keyword evidence="8" id="KW-0175">Coiled coil</keyword>
<evidence type="ECO:0000256" key="2">
    <source>
        <dbReference type="ARBA" id="ARBA00022475"/>
    </source>
</evidence>
<evidence type="ECO:0000256" key="6">
    <source>
        <dbReference type="ARBA" id="ARBA00023136"/>
    </source>
</evidence>
<accession>A0A410QDM3</accession>
<keyword evidence="3" id="KW-0132">Cell division</keyword>
<evidence type="ECO:0000256" key="8">
    <source>
        <dbReference type="SAM" id="Coils"/>
    </source>
</evidence>
<keyword evidence="6 9" id="KW-0472">Membrane</keyword>
<gene>
    <name evidence="10" type="ORF">EQM13_11080</name>
</gene>
<evidence type="ECO:0000313" key="10">
    <source>
        <dbReference type="EMBL" id="QAT62090.1"/>
    </source>
</evidence>
<keyword evidence="5 9" id="KW-1133">Transmembrane helix</keyword>
<keyword evidence="11" id="KW-1185">Reference proteome</keyword>
<reference evidence="11" key="1">
    <citation type="submission" date="2019-01" db="EMBL/GenBank/DDBJ databases">
        <title>Draft genomes of a novel of Sporanaerobacter strains.</title>
        <authorList>
            <person name="Ma S."/>
        </authorList>
    </citation>
    <scope>NUCLEOTIDE SEQUENCE [LARGE SCALE GENOMIC DNA]</scope>
    <source>
        <strain evidence="11">NJN-17</strain>
    </source>
</reference>
<organism evidence="10 11">
    <name type="scientific">Acidilutibacter cellobiosedens</name>
    <dbReference type="NCBI Taxonomy" id="2507161"/>
    <lineage>
        <taxon>Bacteria</taxon>
        <taxon>Bacillati</taxon>
        <taxon>Bacillota</taxon>
        <taxon>Tissierellia</taxon>
        <taxon>Tissierellales</taxon>
        <taxon>Acidilutibacteraceae</taxon>
        <taxon>Acidilutibacter</taxon>
    </lineage>
</organism>
<keyword evidence="4 9" id="KW-0812">Transmembrane</keyword>
<dbReference type="GO" id="GO:0051301">
    <property type="term" value="P:cell division"/>
    <property type="evidence" value="ECO:0007669"/>
    <property type="project" value="UniProtKB-KW"/>
</dbReference>
<dbReference type="EMBL" id="CP035282">
    <property type="protein sequence ID" value="QAT62090.1"/>
    <property type="molecule type" value="Genomic_DNA"/>
</dbReference>
<evidence type="ECO:0000256" key="5">
    <source>
        <dbReference type="ARBA" id="ARBA00022989"/>
    </source>
</evidence>
<keyword evidence="2" id="KW-1003">Cell membrane</keyword>
<evidence type="ECO:0000313" key="11">
    <source>
        <dbReference type="Proteomes" id="UP000287969"/>
    </source>
</evidence>
<feature type="coiled-coil region" evidence="8">
    <location>
        <begin position="65"/>
        <end position="106"/>
    </location>
</feature>
<evidence type="ECO:0000256" key="3">
    <source>
        <dbReference type="ARBA" id="ARBA00022618"/>
    </source>
</evidence>
<feature type="transmembrane region" description="Helical" evidence="9">
    <location>
        <begin position="44"/>
        <end position="62"/>
    </location>
</feature>
<dbReference type="InterPro" id="IPR011922">
    <property type="entry name" value="Cell_div_FtsL"/>
</dbReference>
<proteinExistence type="predicted"/>
<dbReference type="Proteomes" id="UP000287969">
    <property type="component" value="Chromosome"/>
</dbReference>
<dbReference type="AlphaFoldDB" id="A0A410QDM3"/>
<dbReference type="OrthoDB" id="1707751at2"/>
<dbReference type="RefSeq" id="WP_083381758.1">
    <property type="nucleotide sequence ID" value="NZ_CP035282.1"/>
</dbReference>
<evidence type="ECO:0000256" key="7">
    <source>
        <dbReference type="ARBA" id="ARBA00023306"/>
    </source>
</evidence>
<dbReference type="Pfam" id="PF04999">
    <property type="entry name" value="FtsL"/>
    <property type="match status" value="1"/>
</dbReference>
<protein>
    <recommendedName>
        <fullName evidence="12">Cell division protein FtsL</fullName>
    </recommendedName>
</protein>
<comment type="subcellular location">
    <subcellularLocation>
        <location evidence="1">Cell membrane</location>
        <topology evidence="1">Single-pass type II membrane protein</topology>
    </subcellularLocation>
</comment>
<evidence type="ECO:0000256" key="9">
    <source>
        <dbReference type="SAM" id="Phobius"/>
    </source>
</evidence>
<sequence length="157" mass="18603">MNKLLVAKKEEKYYYGEDRVYENKVQREKRKAKRKAQTRNKLKLFLYAFIFLAACLSILFRYTQLTQMRVEISKLESEKNTLEKEKQEKLSELEEVKNSAKIEEDATAKLGMNYPTEAQIVYLDVNENKLKEEQKEDSNVAVKKYFKNILSAIINLF</sequence>
<dbReference type="KEGG" id="spoa:EQM13_11080"/>
<evidence type="ECO:0000256" key="1">
    <source>
        <dbReference type="ARBA" id="ARBA00004401"/>
    </source>
</evidence>
<name>A0A410QDM3_9FIRM</name>
<dbReference type="GO" id="GO:0005886">
    <property type="term" value="C:plasma membrane"/>
    <property type="evidence" value="ECO:0007669"/>
    <property type="project" value="UniProtKB-SubCell"/>
</dbReference>
<keyword evidence="7" id="KW-0131">Cell cycle</keyword>
<evidence type="ECO:0000256" key="4">
    <source>
        <dbReference type="ARBA" id="ARBA00022692"/>
    </source>
</evidence>